<comment type="caution">
    <text evidence="2">The sequence shown here is derived from an EMBL/GenBank/DDBJ whole genome shotgun (WGS) entry which is preliminary data.</text>
</comment>
<dbReference type="STRING" id="1801992.A2Y98_01210"/>
<dbReference type="InterPro" id="IPR013830">
    <property type="entry name" value="SGNH_hydro"/>
</dbReference>
<dbReference type="Proteomes" id="UP000179099">
    <property type="component" value="Unassembled WGS sequence"/>
</dbReference>
<dbReference type="SUPFAM" id="SSF52266">
    <property type="entry name" value="SGNH hydrolase"/>
    <property type="match status" value="1"/>
</dbReference>
<dbReference type="Pfam" id="PF13472">
    <property type="entry name" value="Lipase_GDSL_2"/>
    <property type="match status" value="1"/>
</dbReference>
<proteinExistence type="predicted"/>
<evidence type="ECO:0000259" key="1">
    <source>
        <dbReference type="Pfam" id="PF13472"/>
    </source>
</evidence>
<evidence type="ECO:0000313" key="3">
    <source>
        <dbReference type="Proteomes" id="UP000179099"/>
    </source>
</evidence>
<protein>
    <recommendedName>
        <fullName evidence="1">SGNH hydrolase-type esterase domain-containing protein</fullName>
    </recommendedName>
</protein>
<dbReference type="AlphaFoldDB" id="A0A1G2F631"/>
<feature type="domain" description="SGNH hydrolase-type esterase" evidence="1">
    <location>
        <begin position="6"/>
        <end position="193"/>
    </location>
</feature>
<dbReference type="PANTHER" id="PTHR30383:SF5">
    <property type="entry name" value="SGNH HYDROLASE-TYPE ESTERASE DOMAIN-CONTAINING PROTEIN"/>
    <property type="match status" value="1"/>
</dbReference>
<dbReference type="GO" id="GO:0004622">
    <property type="term" value="F:phosphatidylcholine lysophospholipase activity"/>
    <property type="evidence" value="ECO:0007669"/>
    <property type="project" value="TreeGrafter"/>
</dbReference>
<dbReference type="InterPro" id="IPR036514">
    <property type="entry name" value="SGNH_hydro_sf"/>
</dbReference>
<dbReference type="PANTHER" id="PTHR30383">
    <property type="entry name" value="THIOESTERASE 1/PROTEASE 1/LYSOPHOSPHOLIPASE L1"/>
    <property type="match status" value="1"/>
</dbReference>
<evidence type="ECO:0000313" key="2">
    <source>
        <dbReference type="EMBL" id="OGZ33535.1"/>
    </source>
</evidence>
<dbReference type="InterPro" id="IPR008265">
    <property type="entry name" value="Lipase_GDSL_AS"/>
</dbReference>
<dbReference type="GO" id="GO:0006629">
    <property type="term" value="P:lipid metabolic process"/>
    <property type="evidence" value="ECO:0007669"/>
    <property type="project" value="InterPro"/>
</dbReference>
<dbReference type="InterPro" id="IPR051532">
    <property type="entry name" value="Ester_Hydrolysis_Enzymes"/>
</dbReference>
<name>A0A1G2F631_9BACT</name>
<organism evidence="2 3">
    <name type="scientific">Candidatus Portnoybacteria bacterium RBG_19FT_COMBO_36_7</name>
    <dbReference type="NCBI Taxonomy" id="1801992"/>
    <lineage>
        <taxon>Bacteria</taxon>
        <taxon>Candidatus Portnoyibacteriota</taxon>
    </lineage>
</organism>
<dbReference type="PROSITE" id="PS01098">
    <property type="entry name" value="LIPASE_GDSL_SER"/>
    <property type="match status" value="1"/>
</dbReference>
<dbReference type="EMBL" id="MHMW01000028">
    <property type="protein sequence ID" value="OGZ33535.1"/>
    <property type="molecule type" value="Genomic_DNA"/>
</dbReference>
<gene>
    <name evidence="2" type="ORF">A2Y98_01210</name>
</gene>
<sequence>MNNILIFGDSITAGRGVKKVKNWTSKLSSVFDAKNTYETIIYNLAIPGETSKDLIQRINFECQTRTKKLTNNDAISIVIAIGINDSRNIGTHDELNTPLDVFRQNIETLIDIAHKFTNDLIFIGPTPVIENKMSLGEHLYFLNKNIAEYNKNIKEICNTRRVNFIDITDGWLNFDYEKLLAEDGIHLNELGHEKIFEKILPFIDKNFSSFDSFQILKQELSLSDNDIKILQSKFSDKRFCINSLLLGQSFDEIPEIIFAGICLRKDIDEICLSTVYQILMPIKIASYLKIPAVIILPIKEESFLQTKFASEYTALGEKLEKGIKNIAKDLGNIKVQVINTSTMEGNDKIKKTLEKLRIVLPEIESRYLFTISEIKPSKIVHFRKRILADKRSIAGHSFYFMNQISGLNKFLLVEDINQSNCPIYARRFEQSKHVNFLALLSLPNMSGNKPMFNSEKDERLLLGMDENYYRNAWNKSSESVRNLYLETLKLLDSHETKIYNFEYFLKNMKKVSNYF</sequence>
<dbReference type="Gene3D" id="3.40.50.1110">
    <property type="entry name" value="SGNH hydrolase"/>
    <property type="match status" value="1"/>
</dbReference>
<reference evidence="2 3" key="1">
    <citation type="journal article" date="2016" name="Nat. Commun.">
        <title>Thousands of microbial genomes shed light on interconnected biogeochemical processes in an aquifer system.</title>
        <authorList>
            <person name="Anantharaman K."/>
            <person name="Brown C.T."/>
            <person name="Hug L.A."/>
            <person name="Sharon I."/>
            <person name="Castelle C.J."/>
            <person name="Probst A.J."/>
            <person name="Thomas B.C."/>
            <person name="Singh A."/>
            <person name="Wilkins M.J."/>
            <person name="Karaoz U."/>
            <person name="Brodie E.L."/>
            <person name="Williams K.H."/>
            <person name="Hubbard S.S."/>
            <person name="Banfield J.F."/>
        </authorList>
    </citation>
    <scope>NUCLEOTIDE SEQUENCE [LARGE SCALE GENOMIC DNA]</scope>
</reference>
<accession>A0A1G2F631</accession>